<dbReference type="GeneID" id="13794691"/>
<reference evidence="1 2" key="1">
    <citation type="journal article" date="2012" name="Environ. Microbiol.">
        <title>The genome of the ammonia-oxidizing Candidatus Nitrososphaera gargensis: insights into metabolic versatility and environmental adaptations.</title>
        <authorList>
            <person name="Spang A."/>
            <person name="Poehlein A."/>
            <person name="Offre P."/>
            <person name="Zumbragel S."/>
            <person name="Haider S."/>
            <person name="Rychlik N."/>
            <person name="Nowka B."/>
            <person name="Schmeisser C."/>
            <person name="Lebedeva E.V."/>
            <person name="Rattei T."/>
            <person name="Bohm C."/>
            <person name="Schmid M."/>
            <person name="Galushko A."/>
            <person name="Hatzenpichler R."/>
            <person name="Weinmaier T."/>
            <person name="Daniel R."/>
            <person name="Schleper C."/>
            <person name="Spieck E."/>
            <person name="Streit W."/>
            <person name="Wagner M."/>
        </authorList>
    </citation>
    <scope>NUCLEOTIDE SEQUENCE [LARGE SCALE GENOMIC DNA]</scope>
    <source>
        <strain evidence="2">Ga9.2</strain>
    </source>
</reference>
<dbReference type="KEGG" id="nga:Ngar_c26720"/>
<dbReference type="BioCyc" id="CNIT1237085:G1324-2672-MONOMER"/>
<sequence length="156" mass="16714">MRQRTLVIAGLAAVGVAIAVAVPMAILAMQESHELKFEYVKSGGIAGINEKLVFDSKTGVITFYRSTLGSTEERQLSDAKVQELRQAIAGSGFFAMDSVYPPRQGPADYFSYSLTITMDGVTHSVSWIDDFASSEPVPAGLKSIVSEIEVAYANAS</sequence>
<keyword evidence="2" id="KW-1185">Reference proteome</keyword>
<dbReference type="STRING" id="1237085.Ngar_c26720"/>
<organism evidence="1 2">
    <name type="scientific">Nitrososphaera gargensis (strain Ga9.2)</name>
    <dbReference type="NCBI Taxonomy" id="1237085"/>
    <lineage>
        <taxon>Archaea</taxon>
        <taxon>Nitrososphaerota</taxon>
        <taxon>Nitrososphaeria</taxon>
        <taxon>Nitrososphaerales</taxon>
        <taxon>Nitrososphaeraceae</taxon>
        <taxon>Nitrososphaera</taxon>
    </lineage>
</organism>
<accession>K0IK41</accession>
<dbReference type="Proteomes" id="UP000008037">
    <property type="component" value="Chromosome"/>
</dbReference>
<name>K0IK41_NITGG</name>
<evidence type="ECO:0000313" key="1">
    <source>
        <dbReference type="EMBL" id="AFU59593.1"/>
    </source>
</evidence>
<dbReference type="OrthoDB" id="12362at2157"/>
<dbReference type="HOGENOM" id="CLU_1682758_0_0_2"/>
<dbReference type="InParanoid" id="K0IK41"/>
<proteinExistence type="predicted"/>
<dbReference type="InterPro" id="IPR049457">
    <property type="entry name" value="Emfourin"/>
</dbReference>
<dbReference type="AlphaFoldDB" id="K0IK41"/>
<dbReference type="EMBL" id="CP002408">
    <property type="protein sequence ID" value="AFU59593.1"/>
    <property type="molecule type" value="Genomic_DNA"/>
</dbReference>
<protein>
    <submittedName>
        <fullName evidence="1">Uncharacterized protein</fullName>
    </submittedName>
</protein>
<dbReference type="Pfam" id="PF20242">
    <property type="entry name" value="Emfourin"/>
    <property type="match status" value="1"/>
</dbReference>
<evidence type="ECO:0000313" key="2">
    <source>
        <dbReference type="Proteomes" id="UP000008037"/>
    </source>
</evidence>
<dbReference type="RefSeq" id="WP_015020128.1">
    <property type="nucleotide sequence ID" value="NC_018719.1"/>
</dbReference>
<gene>
    <name evidence="1" type="ordered locus">Ngar_c26720</name>
</gene>